<sequence>MSVRRSYGGRRRTKRYGGTWRKRSYRGGGSGGRFAKLESAVAEPKRGERQSHVVTAHSKTGPVWLTGRADSDEVGPHLKYFLFPVTQGIPPAVAGSAPPYDGRRRTKKCHVSGFRLRFTVQNLVPVQVCACLYWAKSGPELVPELSGDDGVPRSFPLGRKAAAEDVGFRFLSIGETGLACPDGPFEVLKDYEGSGGTVWKIASSDGTMFQAQMHPGVAVGRLNWSDSRGEEHKNGGAAMRKLLPGSPGAAGDLRLAELTVFKLHWRLKEDFQFCKEVKGRLAARDHLQVCVQVCAPGSVGLPVGGKEEPSLLGGVVKNVDGKVYFRL</sequence>
<evidence type="ECO:0000313" key="2">
    <source>
        <dbReference type="EMBL" id="KAF2676370.1"/>
    </source>
</evidence>
<feature type="region of interest" description="Disordered" evidence="1">
    <location>
        <begin position="1"/>
        <end position="24"/>
    </location>
</feature>
<evidence type="ECO:0000313" key="3">
    <source>
        <dbReference type="Proteomes" id="UP000799291"/>
    </source>
</evidence>
<name>A0A6G1IEA9_9PLEO</name>
<evidence type="ECO:0000256" key="1">
    <source>
        <dbReference type="SAM" id="MobiDB-lite"/>
    </source>
</evidence>
<dbReference type="AlphaFoldDB" id="A0A6G1IEA9"/>
<accession>A0A6G1IEA9</accession>
<organism evidence="2 3">
    <name type="scientific">Lentithecium fluviatile CBS 122367</name>
    <dbReference type="NCBI Taxonomy" id="1168545"/>
    <lineage>
        <taxon>Eukaryota</taxon>
        <taxon>Fungi</taxon>
        <taxon>Dikarya</taxon>
        <taxon>Ascomycota</taxon>
        <taxon>Pezizomycotina</taxon>
        <taxon>Dothideomycetes</taxon>
        <taxon>Pleosporomycetidae</taxon>
        <taxon>Pleosporales</taxon>
        <taxon>Massarineae</taxon>
        <taxon>Lentitheciaceae</taxon>
        <taxon>Lentithecium</taxon>
    </lineage>
</organism>
<feature type="compositionally biased region" description="Basic residues" evidence="1">
    <location>
        <begin position="7"/>
        <end position="24"/>
    </location>
</feature>
<protein>
    <submittedName>
        <fullName evidence="2">Uncharacterized protein</fullName>
    </submittedName>
</protein>
<keyword evidence="3" id="KW-1185">Reference proteome</keyword>
<reference evidence="2" key="1">
    <citation type="journal article" date="2020" name="Stud. Mycol.">
        <title>101 Dothideomycetes genomes: a test case for predicting lifestyles and emergence of pathogens.</title>
        <authorList>
            <person name="Haridas S."/>
            <person name="Albert R."/>
            <person name="Binder M."/>
            <person name="Bloem J."/>
            <person name="Labutti K."/>
            <person name="Salamov A."/>
            <person name="Andreopoulos B."/>
            <person name="Baker S."/>
            <person name="Barry K."/>
            <person name="Bills G."/>
            <person name="Bluhm B."/>
            <person name="Cannon C."/>
            <person name="Castanera R."/>
            <person name="Culley D."/>
            <person name="Daum C."/>
            <person name="Ezra D."/>
            <person name="Gonzalez J."/>
            <person name="Henrissat B."/>
            <person name="Kuo A."/>
            <person name="Liang C."/>
            <person name="Lipzen A."/>
            <person name="Lutzoni F."/>
            <person name="Magnuson J."/>
            <person name="Mondo S."/>
            <person name="Nolan M."/>
            <person name="Ohm R."/>
            <person name="Pangilinan J."/>
            <person name="Park H.-J."/>
            <person name="Ramirez L."/>
            <person name="Alfaro M."/>
            <person name="Sun H."/>
            <person name="Tritt A."/>
            <person name="Yoshinaga Y."/>
            <person name="Zwiers L.-H."/>
            <person name="Turgeon B."/>
            <person name="Goodwin S."/>
            <person name="Spatafora J."/>
            <person name="Crous P."/>
            <person name="Grigoriev I."/>
        </authorList>
    </citation>
    <scope>NUCLEOTIDE SEQUENCE</scope>
    <source>
        <strain evidence="2">CBS 122367</strain>
    </source>
</reference>
<gene>
    <name evidence="2" type="ORF">K458DRAFT_182152</name>
</gene>
<proteinExistence type="predicted"/>
<dbReference type="EMBL" id="MU005635">
    <property type="protein sequence ID" value="KAF2676370.1"/>
    <property type="molecule type" value="Genomic_DNA"/>
</dbReference>
<dbReference type="Proteomes" id="UP000799291">
    <property type="component" value="Unassembled WGS sequence"/>
</dbReference>